<proteinExistence type="predicted"/>
<dbReference type="Proteomes" id="UP000814033">
    <property type="component" value="Unassembled WGS sequence"/>
</dbReference>
<name>A0ACB8RPN1_9AGAM</name>
<evidence type="ECO:0000313" key="2">
    <source>
        <dbReference type="Proteomes" id="UP000814033"/>
    </source>
</evidence>
<feature type="non-terminal residue" evidence="1">
    <location>
        <position position="157"/>
    </location>
</feature>
<dbReference type="EMBL" id="MU275937">
    <property type="protein sequence ID" value="KAI0045959.1"/>
    <property type="molecule type" value="Genomic_DNA"/>
</dbReference>
<evidence type="ECO:0000313" key="1">
    <source>
        <dbReference type="EMBL" id="KAI0045959.1"/>
    </source>
</evidence>
<reference evidence="1" key="2">
    <citation type="journal article" date="2022" name="New Phytol.">
        <title>Evolutionary transition to the ectomycorrhizal habit in the genomes of a hyperdiverse lineage of mushroom-forming fungi.</title>
        <authorList>
            <person name="Looney B."/>
            <person name="Miyauchi S."/>
            <person name="Morin E."/>
            <person name="Drula E."/>
            <person name="Courty P.E."/>
            <person name="Kohler A."/>
            <person name="Kuo A."/>
            <person name="LaButti K."/>
            <person name="Pangilinan J."/>
            <person name="Lipzen A."/>
            <person name="Riley R."/>
            <person name="Andreopoulos W."/>
            <person name="He G."/>
            <person name="Johnson J."/>
            <person name="Nolan M."/>
            <person name="Tritt A."/>
            <person name="Barry K.W."/>
            <person name="Grigoriev I.V."/>
            <person name="Nagy L.G."/>
            <person name="Hibbett D."/>
            <person name="Henrissat B."/>
            <person name="Matheny P.B."/>
            <person name="Labbe J."/>
            <person name="Martin F.M."/>
        </authorList>
    </citation>
    <scope>NUCLEOTIDE SEQUENCE</scope>
    <source>
        <strain evidence="1">FP105234-sp</strain>
    </source>
</reference>
<gene>
    <name evidence="1" type="ORF">FA95DRAFT_1457571</name>
</gene>
<protein>
    <submittedName>
        <fullName evidence="1">Uncharacterized protein</fullName>
    </submittedName>
</protein>
<sequence length="157" mass="17031">MISIPVIDKKGFSASIEDGICTVRTPRPQRRVIGRIPLREGLYRIGTGALANVVHAAAATPRKMTISELHRAANHISHDTLRKMVASGAITGINLDMDSTPEPCDVCTHAKAIHKPFPKESMSDRVHAYGDKIVTYLWGPAEVTSLGGANYALNFLD</sequence>
<reference evidence="1" key="1">
    <citation type="submission" date="2021-02" db="EMBL/GenBank/DDBJ databases">
        <authorList>
            <consortium name="DOE Joint Genome Institute"/>
            <person name="Ahrendt S."/>
            <person name="Looney B.P."/>
            <person name="Miyauchi S."/>
            <person name="Morin E."/>
            <person name="Drula E."/>
            <person name="Courty P.E."/>
            <person name="Chicoki N."/>
            <person name="Fauchery L."/>
            <person name="Kohler A."/>
            <person name="Kuo A."/>
            <person name="Labutti K."/>
            <person name="Pangilinan J."/>
            <person name="Lipzen A."/>
            <person name="Riley R."/>
            <person name="Andreopoulos W."/>
            <person name="He G."/>
            <person name="Johnson J."/>
            <person name="Barry K.W."/>
            <person name="Grigoriev I.V."/>
            <person name="Nagy L."/>
            <person name="Hibbett D."/>
            <person name="Henrissat B."/>
            <person name="Matheny P.B."/>
            <person name="Labbe J."/>
            <person name="Martin F."/>
        </authorList>
    </citation>
    <scope>NUCLEOTIDE SEQUENCE</scope>
    <source>
        <strain evidence="1">FP105234-sp</strain>
    </source>
</reference>
<accession>A0ACB8RPN1</accession>
<comment type="caution">
    <text evidence="1">The sequence shown here is derived from an EMBL/GenBank/DDBJ whole genome shotgun (WGS) entry which is preliminary data.</text>
</comment>
<keyword evidence="2" id="KW-1185">Reference proteome</keyword>
<organism evidence="1 2">
    <name type="scientific">Auriscalpium vulgare</name>
    <dbReference type="NCBI Taxonomy" id="40419"/>
    <lineage>
        <taxon>Eukaryota</taxon>
        <taxon>Fungi</taxon>
        <taxon>Dikarya</taxon>
        <taxon>Basidiomycota</taxon>
        <taxon>Agaricomycotina</taxon>
        <taxon>Agaricomycetes</taxon>
        <taxon>Russulales</taxon>
        <taxon>Auriscalpiaceae</taxon>
        <taxon>Auriscalpium</taxon>
    </lineage>
</organism>